<dbReference type="Proteomes" id="UP001430065">
    <property type="component" value="Unassembled WGS sequence"/>
</dbReference>
<dbReference type="RefSeq" id="WP_204634678.1">
    <property type="nucleotide sequence ID" value="NZ_JADIKC010000002.1"/>
</dbReference>
<dbReference type="EMBL" id="JADIKC010000002">
    <property type="protein sequence ID" value="MBM7120209.1"/>
    <property type="molecule type" value="Genomic_DNA"/>
</dbReference>
<dbReference type="SUPFAM" id="SSF48371">
    <property type="entry name" value="ARM repeat"/>
    <property type="match status" value="2"/>
</dbReference>
<sequence>MIWERFLSGGSDPSYLETLLNDCFQTFALPVDDSGFRQRASDYLASMHASKLIDVDERLRSYYGSPYRRWPEDAVPRTTRAKISPELRQPLLFLVAGHTDGRIRQKVLWLLPQFPGRLTLAAALIRCADWVPQVQFAAQDAVVRLLELCSDDDILEVWPLVIRLRSRTRVPGEWLHEHVENWVLKEAKWPLLLRMLGSENSTVRLWAYDAALNAETPPPIDVLDAAIRDPNPTIALHALRHAQAHCSASRALDLARQGLSAAHPVTRRESLHAMAKSTEPLSYDLLCQALCDRSAGVRSLSAFLLRERFAEDAAERWRDVLDHDGDSPTLGALISLADVAHEQDLVAMRRWLAHPRSVARMHCLRGILKANGEISDQELVQLITSGGTRVLSLLTISVRRGSIRFGLDRATYVIQSLPAKPEARESLREFFAALGHWDRLSLILRLQPNSDDQRSLWHDFVTDWVKVSNAYAPLGPTRRSELLALLKSRKTEFNPEHFKAVEGAVGHH</sequence>
<accession>A0ABS2JME1</accession>
<protein>
    <submittedName>
        <fullName evidence="1">HEAT repeat domain-containing protein</fullName>
    </submittedName>
</protein>
<comment type="caution">
    <text evidence="1">The sequence shown here is derived from an EMBL/GenBank/DDBJ whole genome shotgun (WGS) entry which is preliminary data.</text>
</comment>
<dbReference type="Gene3D" id="1.25.10.10">
    <property type="entry name" value="Leucine-rich Repeat Variant"/>
    <property type="match status" value="1"/>
</dbReference>
<gene>
    <name evidence="1" type="ORF">ISP20_03465</name>
</gene>
<evidence type="ECO:0000313" key="1">
    <source>
        <dbReference type="EMBL" id="MBM7120209.1"/>
    </source>
</evidence>
<name>A0ABS2JME1_9GAMM</name>
<keyword evidence="2" id="KW-1185">Reference proteome</keyword>
<reference evidence="1 2" key="1">
    <citation type="submission" date="2020-10" db="EMBL/GenBank/DDBJ databases">
        <title>Phylogeny of dyella-like bacteria.</title>
        <authorList>
            <person name="Fu J."/>
        </authorList>
    </citation>
    <scope>NUCLEOTIDE SEQUENCE [LARGE SCALE GENOMIC DNA]</scope>
    <source>
        <strain evidence="1 2">THG-B117</strain>
    </source>
</reference>
<proteinExistence type="predicted"/>
<dbReference type="InterPro" id="IPR011989">
    <property type="entry name" value="ARM-like"/>
</dbReference>
<evidence type="ECO:0000313" key="2">
    <source>
        <dbReference type="Proteomes" id="UP001430065"/>
    </source>
</evidence>
<organism evidence="1 2">
    <name type="scientific">Dyella kyungheensis</name>
    <dbReference type="NCBI Taxonomy" id="1242174"/>
    <lineage>
        <taxon>Bacteria</taxon>
        <taxon>Pseudomonadati</taxon>
        <taxon>Pseudomonadota</taxon>
        <taxon>Gammaproteobacteria</taxon>
        <taxon>Lysobacterales</taxon>
        <taxon>Rhodanobacteraceae</taxon>
        <taxon>Dyella</taxon>
    </lineage>
</organism>
<dbReference type="InterPro" id="IPR016024">
    <property type="entry name" value="ARM-type_fold"/>
</dbReference>